<dbReference type="EMBL" id="CP111014">
    <property type="protein sequence ID" value="WAQ99343.1"/>
    <property type="molecule type" value="Genomic_DNA"/>
</dbReference>
<dbReference type="PANTHER" id="PTHR46601">
    <property type="entry name" value="ULP_PROTEASE DOMAIN-CONTAINING PROTEIN"/>
    <property type="match status" value="1"/>
</dbReference>
<evidence type="ECO:0000313" key="3">
    <source>
        <dbReference type="Proteomes" id="UP001164746"/>
    </source>
</evidence>
<feature type="region of interest" description="Disordered" evidence="1">
    <location>
        <begin position="193"/>
        <end position="214"/>
    </location>
</feature>
<gene>
    <name evidence="2" type="ORF">MAR_023716</name>
</gene>
<sequence>MDYSENYQCLYQDVAQSAHWSHDQATLFSIVAYSICPACKEKMHESLVFVSDEKQYDSHAVHHYVTLANQHLLETRGLTIEREIHFSDGASSQFKSKTPFADVAHSVDDYGFPCEKHFFGSRHGKGPCDGEFGVVKRSVSMAVLSRRAVVRNAQEFYEHCSSELTKPKVEPENSCCHSRRTFFYVQESEIPPKRSRSDRINAEPVSQTRKQHAIKPSTEIKVGLSKRLLSCFCRFCVSEQGNQCFNVTHVDGWQSEGRENRKGSKAKKKSSKVKECSKSKQESPKVKKQTPKVKKELFSPKVKRASEAHATVGTVGKDHTENETVGDPESVNGDNLILECSKFSDLTKAVKNLVIEELPKVSAKTFLILDVQSTDIPLKPDSQLFPCTIYGDGNCLPRSASLLVYCSEENHKEMRKRMVIELARNEAYYLDKTFMKKGKQDNAQDDVPKACAHLSSFYMGQQLTKSVVKSLYEKEVLEIRKSGA</sequence>
<feature type="region of interest" description="Disordered" evidence="1">
    <location>
        <begin position="255"/>
        <end position="299"/>
    </location>
</feature>
<feature type="compositionally biased region" description="Basic and acidic residues" evidence="1">
    <location>
        <begin position="272"/>
        <end position="285"/>
    </location>
</feature>
<dbReference type="PANTHER" id="PTHR46601:SF1">
    <property type="entry name" value="ADF-H DOMAIN-CONTAINING PROTEIN"/>
    <property type="match status" value="1"/>
</dbReference>
<protein>
    <submittedName>
        <fullName evidence="2">Uncharacterized protein</fullName>
    </submittedName>
</protein>
<proteinExistence type="predicted"/>
<reference evidence="2" key="1">
    <citation type="submission" date="2022-11" db="EMBL/GenBank/DDBJ databases">
        <title>Centuries of genome instability and evolution in soft-shell clam transmissible cancer (bioRxiv).</title>
        <authorList>
            <person name="Hart S.F.M."/>
            <person name="Yonemitsu M.A."/>
            <person name="Giersch R.M."/>
            <person name="Beal B.F."/>
            <person name="Arriagada G."/>
            <person name="Davis B.W."/>
            <person name="Ostrander E.A."/>
            <person name="Goff S.P."/>
            <person name="Metzger M.J."/>
        </authorList>
    </citation>
    <scope>NUCLEOTIDE SEQUENCE</scope>
    <source>
        <strain evidence="2">MELC-2E11</strain>
        <tissue evidence="2">Siphon/mantle</tissue>
    </source>
</reference>
<evidence type="ECO:0000256" key="1">
    <source>
        <dbReference type="SAM" id="MobiDB-lite"/>
    </source>
</evidence>
<evidence type="ECO:0000313" key="2">
    <source>
        <dbReference type="EMBL" id="WAQ99343.1"/>
    </source>
</evidence>
<name>A0ABY7DTB8_MYAAR</name>
<dbReference type="Proteomes" id="UP001164746">
    <property type="component" value="Chromosome 3"/>
</dbReference>
<organism evidence="2 3">
    <name type="scientific">Mya arenaria</name>
    <name type="common">Soft-shell clam</name>
    <dbReference type="NCBI Taxonomy" id="6604"/>
    <lineage>
        <taxon>Eukaryota</taxon>
        <taxon>Metazoa</taxon>
        <taxon>Spiralia</taxon>
        <taxon>Lophotrochozoa</taxon>
        <taxon>Mollusca</taxon>
        <taxon>Bivalvia</taxon>
        <taxon>Autobranchia</taxon>
        <taxon>Heteroconchia</taxon>
        <taxon>Euheterodonta</taxon>
        <taxon>Imparidentia</taxon>
        <taxon>Neoheterodontei</taxon>
        <taxon>Myida</taxon>
        <taxon>Myoidea</taxon>
        <taxon>Myidae</taxon>
        <taxon>Mya</taxon>
    </lineage>
</organism>
<keyword evidence="3" id="KW-1185">Reference proteome</keyword>
<dbReference type="Gene3D" id="3.90.70.80">
    <property type="match status" value="1"/>
</dbReference>
<accession>A0ABY7DTB8</accession>